<comment type="caution">
    <text evidence="1">The sequence shown here is derived from an EMBL/GenBank/DDBJ whole genome shotgun (WGS) entry which is preliminary data.</text>
</comment>
<protein>
    <submittedName>
        <fullName evidence="1">Uncharacterized protein</fullName>
    </submittedName>
</protein>
<name>A0A816A468_9BILA</name>
<dbReference type="EMBL" id="CAJOBC010100198">
    <property type="protein sequence ID" value="CAF4465742.1"/>
    <property type="molecule type" value="Genomic_DNA"/>
</dbReference>
<dbReference type="EMBL" id="CAJNOQ010034008">
    <property type="protein sequence ID" value="CAF1592804.1"/>
    <property type="molecule type" value="Genomic_DNA"/>
</dbReference>
<evidence type="ECO:0000313" key="2">
    <source>
        <dbReference type="EMBL" id="CAF4465742.1"/>
    </source>
</evidence>
<dbReference type="AlphaFoldDB" id="A0A816A468"/>
<accession>A0A816A468</accession>
<dbReference type="Proteomes" id="UP000663829">
    <property type="component" value="Unassembled WGS sequence"/>
</dbReference>
<dbReference type="OrthoDB" id="2156679at2759"/>
<dbReference type="Proteomes" id="UP000681722">
    <property type="component" value="Unassembled WGS sequence"/>
</dbReference>
<feature type="non-terminal residue" evidence="1">
    <location>
        <position position="48"/>
    </location>
</feature>
<evidence type="ECO:0000313" key="3">
    <source>
        <dbReference type="Proteomes" id="UP000663829"/>
    </source>
</evidence>
<proteinExistence type="predicted"/>
<sequence length="48" mass="5213">MASTNATDVKSNYIDSEQASYEEIAGIVSNKDNQEMPCLTFRSAVIGI</sequence>
<evidence type="ECO:0000313" key="1">
    <source>
        <dbReference type="EMBL" id="CAF1592804.1"/>
    </source>
</evidence>
<organism evidence="1 3">
    <name type="scientific">Didymodactylos carnosus</name>
    <dbReference type="NCBI Taxonomy" id="1234261"/>
    <lineage>
        <taxon>Eukaryota</taxon>
        <taxon>Metazoa</taxon>
        <taxon>Spiralia</taxon>
        <taxon>Gnathifera</taxon>
        <taxon>Rotifera</taxon>
        <taxon>Eurotatoria</taxon>
        <taxon>Bdelloidea</taxon>
        <taxon>Philodinida</taxon>
        <taxon>Philodinidae</taxon>
        <taxon>Didymodactylos</taxon>
    </lineage>
</organism>
<keyword evidence="3" id="KW-1185">Reference proteome</keyword>
<gene>
    <name evidence="1" type="ORF">GPM918_LOCUS41882</name>
    <name evidence="2" type="ORF">SRO942_LOCUS43007</name>
</gene>
<reference evidence="1" key="1">
    <citation type="submission" date="2021-02" db="EMBL/GenBank/DDBJ databases">
        <authorList>
            <person name="Nowell W R."/>
        </authorList>
    </citation>
    <scope>NUCLEOTIDE SEQUENCE</scope>
</reference>